<dbReference type="EMBL" id="CAADRA010001184">
    <property type="protein sequence ID" value="VFT81752.1"/>
    <property type="molecule type" value="Genomic_DNA"/>
</dbReference>
<gene>
    <name evidence="2" type="primary">Aste57867_4649</name>
    <name evidence="1" type="ORF">As57867_004636</name>
    <name evidence="2" type="ORF">ASTE57867_4649</name>
</gene>
<name>A0A485KGY1_9STRA</name>
<protein>
    <submittedName>
        <fullName evidence="2">Aste57867_4649 protein</fullName>
    </submittedName>
</protein>
<dbReference type="SUPFAM" id="SSF48403">
    <property type="entry name" value="Ankyrin repeat"/>
    <property type="match status" value="1"/>
</dbReference>
<proteinExistence type="predicted"/>
<dbReference type="InterPro" id="IPR036770">
    <property type="entry name" value="Ankyrin_rpt-contain_sf"/>
</dbReference>
<reference evidence="1" key="2">
    <citation type="submission" date="2019-06" db="EMBL/GenBank/DDBJ databases">
        <title>Genomics analysis of Aphanomyces spp. identifies a new class of oomycete effector associated with host adaptation.</title>
        <authorList>
            <person name="Gaulin E."/>
        </authorList>
    </citation>
    <scope>NUCLEOTIDE SEQUENCE</scope>
    <source>
        <strain evidence="1">CBS 578.67</strain>
    </source>
</reference>
<sequence length="236" mass="26367">MDKEQLPCTKGVVLSESVHKGTVETLVDDEQTIVNATVMDGKTELMQAVIHSSLDVVEKMMVNCTNIMEIINSKDKDGNTAFHYVCQVIVDIFVQMHDLSYFDAKNKVGMTGFLMACEQSHLDVITLLAKQSKVNVLDTNNVVIQALQDSDQSWRLVLDNICATTTKQVDALRHTIVCIQQFITRIPSQESLRELEATSVKVQTIFDKAKLRAPSPSMQFGKQLAAIHARIDKELD</sequence>
<keyword evidence="3" id="KW-1185">Reference proteome</keyword>
<evidence type="ECO:0000313" key="2">
    <source>
        <dbReference type="EMBL" id="VFT81752.1"/>
    </source>
</evidence>
<accession>A0A485KGY1</accession>
<dbReference type="AlphaFoldDB" id="A0A485KGY1"/>
<dbReference type="Proteomes" id="UP000332933">
    <property type="component" value="Unassembled WGS sequence"/>
</dbReference>
<evidence type="ECO:0000313" key="1">
    <source>
        <dbReference type="EMBL" id="KAF0712821.1"/>
    </source>
</evidence>
<organism evidence="2 3">
    <name type="scientific">Aphanomyces stellatus</name>
    <dbReference type="NCBI Taxonomy" id="120398"/>
    <lineage>
        <taxon>Eukaryota</taxon>
        <taxon>Sar</taxon>
        <taxon>Stramenopiles</taxon>
        <taxon>Oomycota</taxon>
        <taxon>Saprolegniomycetes</taxon>
        <taxon>Saprolegniales</taxon>
        <taxon>Verrucalvaceae</taxon>
        <taxon>Aphanomyces</taxon>
    </lineage>
</organism>
<dbReference type="Gene3D" id="1.25.40.20">
    <property type="entry name" value="Ankyrin repeat-containing domain"/>
    <property type="match status" value="1"/>
</dbReference>
<evidence type="ECO:0000313" key="3">
    <source>
        <dbReference type="Proteomes" id="UP000332933"/>
    </source>
</evidence>
<dbReference type="EMBL" id="VJMH01001184">
    <property type="protein sequence ID" value="KAF0712821.1"/>
    <property type="molecule type" value="Genomic_DNA"/>
</dbReference>
<reference evidence="2 3" key="1">
    <citation type="submission" date="2019-03" db="EMBL/GenBank/DDBJ databases">
        <authorList>
            <person name="Gaulin E."/>
            <person name="Dumas B."/>
        </authorList>
    </citation>
    <scope>NUCLEOTIDE SEQUENCE [LARGE SCALE GENOMIC DNA]</scope>
    <source>
        <strain evidence="2">CBS 568.67</strain>
    </source>
</reference>